<reference evidence="3" key="1">
    <citation type="journal article" date="2017" name="Nat. Ecol. Evol.">
        <title>Genome expansion and lineage-specific genetic innovations in the forest pathogenic fungi Armillaria.</title>
        <authorList>
            <person name="Sipos G."/>
            <person name="Prasanna A.N."/>
            <person name="Walter M.C."/>
            <person name="O'Connor E."/>
            <person name="Balint B."/>
            <person name="Krizsan K."/>
            <person name="Kiss B."/>
            <person name="Hess J."/>
            <person name="Varga T."/>
            <person name="Slot J."/>
            <person name="Riley R."/>
            <person name="Boka B."/>
            <person name="Rigling D."/>
            <person name="Barry K."/>
            <person name="Lee J."/>
            <person name="Mihaltcheva S."/>
            <person name="LaButti K."/>
            <person name="Lipzen A."/>
            <person name="Waldron R."/>
            <person name="Moloney N.M."/>
            <person name="Sperisen C."/>
            <person name="Kredics L."/>
            <person name="Vagvoelgyi C."/>
            <person name="Patrignani A."/>
            <person name="Fitzpatrick D."/>
            <person name="Nagy I."/>
            <person name="Doyle S."/>
            <person name="Anderson J.B."/>
            <person name="Grigoriev I.V."/>
            <person name="Gueldener U."/>
            <person name="Muensterkoetter M."/>
            <person name="Nagy L.G."/>
        </authorList>
    </citation>
    <scope>NUCLEOTIDE SEQUENCE [LARGE SCALE GENOMIC DNA]</scope>
    <source>
        <strain evidence="3">Ar21-2</strain>
    </source>
</reference>
<evidence type="ECO:0000256" key="1">
    <source>
        <dbReference type="SAM" id="MobiDB-lite"/>
    </source>
</evidence>
<feature type="region of interest" description="Disordered" evidence="1">
    <location>
        <begin position="21"/>
        <end position="65"/>
    </location>
</feature>
<organism evidence="2 3">
    <name type="scientific">Armillaria gallica</name>
    <name type="common">Bulbous honey fungus</name>
    <name type="synonym">Armillaria bulbosa</name>
    <dbReference type="NCBI Taxonomy" id="47427"/>
    <lineage>
        <taxon>Eukaryota</taxon>
        <taxon>Fungi</taxon>
        <taxon>Dikarya</taxon>
        <taxon>Basidiomycota</taxon>
        <taxon>Agaricomycotina</taxon>
        <taxon>Agaricomycetes</taxon>
        <taxon>Agaricomycetidae</taxon>
        <taxon>Agaricales</taxon>
        <taxon>Marasmiineae</taxon>
        <taxon>Physalacriaceae</taxon>
        <taxon>Armillaria</taxon>
    </lineage>
</organism>
<feature type="region of interest" description="Disordered" evidence="1">
    <location>
        <begin position="211"/>
        <end position="239"/>
    </location>
</feature>
<protein>
    <submittedName>
        <fullName evidence="2">Uncharacterized protein</fullName>
    </submittedName>
</protein>
<evidence type="ECO:0000313" key="3">
    <source>
        <dbReference type="Proteomes" id="UP000217790"/>
    </source>
</evidence>
<keyword evidence="3" id="KW-1185">Reference proteome</keyword>
<dbReference type="OrthoDB" id="2965096at2759"/>
<dbReference type="AlphaFoldDB" id="A0A2H3D672"/>
<feature type="compositionally biased region" description="Low complexity" evidence="1">
    <location>
        <begin position="46"/>
        <end position="62"/>
    </location>
</feature>
<dbReference type="InParanoid" id="A0A2H3D672"/>
<accession>A0A2H3D672</accession>
<evidence type="ECO:0000313" key="2">
    <source>
        <dbReference type="EMBL" id="PBK84567.1"/>
    </source>
</evidence>
<dbReference type="Proteomes" id="UP000217790">
    <property type="component" value="Unassembled WGS sequence"/>
</dbReference>
<dbReference type="EMBL" id="KZ293697">
    <property type="protein sequence ID" value="PBK84567.1"/>
    <property type="molecule type" value="Genomic_DNA"/>
</dbReference>
<gene>
    <name evidence="2" type="ORF">ARMGADRAFT_605828</name>
</gene>
<feature type="compositionally biased region" description="Acidic residues" evidence="1">
    <location>
        <begin position="220"/>
        <end position="232"/>
    </location>
</feature>
<name>A0A2H3D672_ARMGA</name>
<sequence>MGAPPFRDIAAKRGREMMEAFNPVRKGTAEKFANLTGRPPKKKSKNSTSASTTTASSAQSKPTDQEFTVALVEDTTVVHSSTMYRHPNADKLVAMYNAGLINYISLPETNASNVMIQTSIEIAFAGLNPSLSSYDGWQILTPLGSGQGGPTHLIPMRLRVPGLIGSGDIALACTKNAKPRGYEKNTTFPNLFWIALKPGCPNIPFEFIPPRARKSRNTQDSDDDYSDSEGDGPEGPNPDTKQACAFLLSVLLLPCLIDTFYCGKDTQAGTSKRYRAEDAVPNPDAAVDEGSLSPRSCVFENYIGIDSSCEDESSS</sequence>
<proteinExistence type="predicted"/>